<keyword evidence="8" id="KW-0520">NAD</keyword>
<comment type="cofactor">
    <cofactor evidence="8">
        <name>FAD</name>
        <dbReference type="ChEBI" id="CHEBI:57692"/>
    </cofactor>
    <text evidence="8">Binds 1 FAD per subunit.</text>
</comment>
<reference evidence="13 14" key="1">
    <citation type="journal article" date="2017" name="Front. Microbiol.">
        <title>Genome Sequence of Desulfurella amilsii Strain TR1 and Comparative Genomics of Desulfurellaceae Family.</title>
        <authorList>
            <person name="Florentino A.P."/>
            <person name="Stams A.J."/>
            <person name="Sanchez-Andrea I."/>
        </authorList>
    </citation>
    <scope>NUCLEOTIDE SEQUENCE [LARGE SCALE GENOMIC DNA]</scope>
    <source>
        <strain evidence="13 14">TR1</strain>
    </source>
</reference>
<feature type="binding site" evidence="8">
    <location>
        <begin position="177"/>
        <end position="184"/>
    </location>
    <ligand>
        <name>NAD(+)</name>
        <dbReference type="ChEBI" id="CHEBI:57540"/>
    </ligand>
</feature>
<accession>A0A1X4XXP9</accession>
<keyword evidence="5 10" id="KW-0560">Oxidoreductase</keyword>
<dbReference type="InterPro" id="IPR016156">
    <property type="entry name" value="FAD/NAD-linked_Rdtase_dimer_sf"/>
</dbReference>
<evidence type="ECO:0000256" key="9">
    <source>
        <dbReference type="PIRSR" id="PIRSR000350-4"/>
    </source>
</evidence>
<dbReference type="PIRSF" id="PIRSF000350">
    <property type="entry name" value="Mercury_reductase_MerA"/>
    <property type="match status" value="1"/>
</dbReference>
<dbReference type="EC" id="1.8.1.4" evidence="13"/>
<feature type="domain" description="FAD/NAD(P)-binding" evidence="12">
    <location>
        <begin position="4"/>
        <end position="318"/>
    </location>
</feature>
<dbReference type="OrthoDB" id="9786429at2"/>
<evidence type="ECO:0000313" key="13">
    <source>
        <dbReference type="EMBL" id="OSS42307.1"/>
    </source>
</evidence>
<feature type="disulfide bond" description="Redox-active" evidence="9">
    <location>
        <begin position="41"/>
        <end position="46"/>
    </location>
</feature>
<keyword evidence="3 8" id="KW-0274">FAD</keyword>
<dbReference type="PANTHER" id="PTHR43014">
    <property type="entry name" value="MERCURIC REDUCTASE"/>
    <property type="match status" value="1"/>
</dbReference>
<keyword evidence="7 10" id="KW-0676">Redox-active center</keyword>
<organism evidence="13 14">
    <name type="scientific">Desulfurella amilsii</name>
    <dbReference type="NCBI Taxonomy" id="1562698"/>
    <lineage>
        <taxon>Bacteria</taxon>
        <taxon>Pseudomonadati</taxon>
        <taxon>Campylobacterota</taxon>
        <taxon>Desulfurellia</taxon>
        <taxon>Desulfurellales</taxon>
        <taxon>Desulfurellaceae</taxon>
        <taxon>Desulfurella</taxon>
    </lineage>
</organism>
<feature type="domain" description="Pyridine nucleotide-disulphide oxidoreductase dimerisation" evidence="11">
    <location>
        <begin position="340"/>
        <end position="442"/>
    </location>
</feature>
<evidence type="ECO:0000256" key="1">
    <source>
        <dbReference type="ARBA" id="ARBA00007532"/>
    </source>
</evidence>
<evidence type="ECO:0000256" key="5">
    <source>
        <dbReference type="ARBA" id="ARBA00023002"/>
    </source>
</evidence>
<evidence type="ECO:0000256" key="10">
    <source>
        <dbReference type="RuleBase" id="RU003691"/>
    </source>
</evidence>
<feature type="binding site" evidence="8">
    <location>
        <position position="303"/>
    </location>
    <ligand>
        <name>FAD</name>
        <dbReference type="ChEBI" id="CHEBI:57692"/>
    </ligand>
</feature>
<keyword evidence="14" id="KW-1185">Reference proteome</keyword>
<dbReference type="InterPro" id="IPR001100">
    <property type="entry name" value="Pyr_nuc-diS_OxRdtase"/>
</dbReference>
<gene>
    <name evidence="13" type="ORF">DESAMIL20_1860</name>
</gene>
<dbReference type="Gene3D" id="3.30.390.30">
    <property type="match status" value="1"/>
</dbReference>
<keyword evidence="8" id="KW-0547">Nucleotide-binding</keyword>
<evidence type="ECO:0000256" key="8">
    <source>
        <dbReference type="PIRSR" id="PIRSR000350-3"/>
    </source>
</evidence>
<dbReference type="EMBL" id="MDSU01000018">
    <property type="protein sequence ID" value="OSS42307.1"/>
    <property type="molecule type" value="Genomic_DNA"/>
</dbReference>
<dbReference type="Pfam" id="PF02852">
    <property type="entry name" value="Pyr_redox_dim"/>
    <property type="match status" value="1"/>
</dbReference>
<protein>
    <submittedName>
        <fullName evidence="13">Dihydrolipoamide dehydrogenase</fullName>
        <ecNumber evidence="13">1.8.1.4</ecNumber>
    </submittedName>
</protein>
<evidence type="ECO:0000256" key="2">
    <source>
        <dbReference type="ARBA" id="ARBA00022630"/>
    </source>
</evidence>
<dbReference type="Proteomes" id="UP000194141">
    <property type="component" value="Unassembled WGS sequence"/>
</dbReference>
<dbReference type="GO" id="GO:0050660">
    <property type="term" value="F:flavin adenine dinucleotide binding"/>
    <property type="evidence" value="ECO:0007669"/>
    <property type="project" value="TreeGrafter"/>
</dbReference>
<dbReference type="PRINTS" id="PR00411">
    <property type="entry name" value="PNDRDTASEI"/>
</dbReference>
<dbReference type="SUPFAM" id="SSF51905">
    <property type="entry name" value="FAD/NAD(P)-binding domain"/>
    <property type="match status" value="1"/>
</dbReference>
<dbReference type="PANTHER" id="PTHR43014:SF4">
    <property type="entry name" value="PYRIDINE NUCLEOTIDE-DISULFIDE OXIDOREDUCTASE RCLA-RELATED"/>
    <property type="match status" value="1"/>
</dbReference>
<feature type="binding site" evidence="8">
    <location>
        <position position="50"/>
    </location>
    <ligand>
        <name>FAD</name>
        <dbReference type="ChEBI" id="CHEBI:57692"/>
    </ligand>
</feature>
<dbReference type="InterPro" id="IPR004099">
    <property type="entry name" value="Pyr_nucl-diS_OxRdtase_dimer"/>
</dbReference>
<evidence type="ECO:0000256" key="7">
    <source>
        <dbReference type="ARBA" id="ARBA00023284"/>
    </source>
</evidence>
<evidence type="ECO:0000256" key="3">
    <source>
        <dbReference type="ARBA" id="ARBA00022827"/>
    </source>
</evidence>
<comment type="similarity">
    <text evidence="1 10">Belongs to the class-I pyridine nucleotide-disulfide oxidoreductase family.</text>
</comment>
<evidence type="ECO:0000259" key="11">
    <source>
        <dbReference type="Pfam" id="PF02852"/>
    </source>
</evidence>
<keyword evidence="4" id="KW-0521">NADP</keyword>
<dbReference type="PRINTS" id="PR00368">
    <property type="entry name" value="FADPNR"/>
</dbReference>
<dbReference type="PROSITE" id="PS00076">
    <property type="entry name" value="PYRIDINE_REDOX_1"/>
    <property type="match status" value="1"/>
</dbReference>
<dbReference type="InterPro" id="IPR012999">
    <property type="entry name" value="Pyr_OxRdtase_I_AS"/>
</dbReference>
<dbReference type="GO" id="GO:0004148">
    <property type="term" value="F:dihydrolipoyl dehydrogenase (NADH) activity"/>
    <property type="evidence" value="ECO:0007669"/>
    <property type="project" value="UniProtKB-EC"/>
</dbReference>
<sequence length="472" mass="52315">MKIYDLIVIGMGPAGMAASAMASALDLEVLAVEENKVGGECLNCGCMPSKALLKTAQVNQISHNLEKFGIRSSIFTDPDESLDIVRQKISRISGKKLMQAFVRVKLIINQGNAEFVDSHSVKVGENIYRAKKIFIATGTAPFIPSIEGLDKVDESLKLTNMNLFIQKSMPKSLTIIGGGAIGCEMAQSFARLGSSVNVVHIDEHLLPFADAQTALVLEERFKKENIKVFNKTPIKRVFQKDNKVFVDTDSHIFESEKILIATGRKPNLEALKLDKIGIKYNKKGIIVDKALRTNIKHIYAIGDCNGISNFSHSAMHQGMIALMNAINPMPFKIHYDKYLIPWSVFTTPEVANVGLTEKEAVEKGLKVIVIKKDYESYGRAIVDGATEGFIKIITNKKGKIFGVTIVGESASEIIHEWILAIQFKLSMFDILMTQHSFPTISMLNKMASEDWMMGKLQESTTLKKIARALFKL</sequence>
<comment type="caution">
    <text evidence="13">The sequence shown here is derived from an EMBL/GenBank/DDBJ whole genome shotgun (WGS) entry which is preliminary data.</text>
</comment>
<dbReference type="SUPFAM" id="SSF55424">
    <property type="entry name" value="FAD/NAD-linked reductases, dimerisation (C-terminal) domain"/>
    <property type="match status" value="1"/>
</dbReference>
<dbReference type="FunFam" id="3.30.390.30:FF:000001">
    <property type="entry name" value="Dihydrolipoyl dehydrogenase"/>
    <property type="match status" value="1"/>
</dbReference>
<dbReference type="Gene3D" id="3.50.50.60">
    <property type="entry name" value="FAD/NAD(P)-binding domain"/>
    <property type="match status" value="2"/>
</dbReference>
<evidence type="ECO:0000259" key="12">
    <source>
        <dbReference type="Pfam" id="PF07992"/>
    </source>
</evidence>
<feature type="binding site" evidence="8">
    <location>
        <position position="263"/>
    </location>
    <ligand>
        <name>NAD(+)</name>
        <dbReference type="ChEBI" id="CHEBI:57540"/>
    </ligand>
</feature>
<dbReference type="InterPro" id="IPR036188">
    <property type="entry name" value="FAD/NAD-bd_sf"/>
</dbReference>
<dbReference type="AlphaFoldDB" id="A0A1X4XXP9"/>
<dbReference type="RefSeq" id="WP_086034562.1">
    <property type="nucleotide sequence ID" value="NZ_MDSU01000018.1"/>
</dbReference>
<keyword evidence="6" id="KW-1015">Disulfide bond</keyword>
<proteinExistence type="inferred from homology"/>
<name>A0A1X4XXP9_9BACT</name>
<dbReference type="Pfam" id="PF07992">
    <property type="entry name" value="Pyr_redox_2"/>
    <property type="match status" value="1"/>
</dbReference>
<dbReference type="STRING" id="1562698.DESAMIL20_1860"/>
<dbReference type="InterPro" id="IPR023753">
    <property type="entry name" value="FAD/NAD-binding_dom"/>
</dbReference>
<evidence type="ECO:0000256" key="6">
    <source>
        <dbReference type="ARBA" id="ARBA00023157"/>
    </source>
</evidence>
<dbReference type="GO" id="GO:0003955">
    <property type="term" value="F:NAD(P)H dehydrogenase (quinone) activity"/>
    <property type="evidence" value="ECO:0007669"/>
    <property type="project" value="TreeGrafter"/>
</dbReference>
<keyword evidence="2 10" id="KW-0285">Flavoprotein</keyword>
<evidence type="ECO:0000256" key="4">
    <source>
        <dbReference type="ARBA" id="ARBA00022857"/>
    </source>
</evidence>
<evidence type="ECO:0000313" key="14">
    <source>
        <dbReference type="Proteomes" id="UP000194141"/>
    </source>
</evidence>